<evidence type="ECO:0000259" key="1">
    <source>
        <dbReference type="PROSITE" id="PS50879"/>
    </source>
</evidence>
<evidence type="ECO:0000313" key="2">
    <source>
        <dbReference type="EMBL" id="ANU26128.1"/>
    </source>
</evidence>
<feature type="domain" description="RNase H type-1" evidence="1">
    <location>
        <begin position="70"/>
        <end position="207"/>
    </location>
</feature>
<gene>
    <name evidence="2" type="ORF">I858_003670</name>
</gene>
<protein>
    <recommendedName>
        <fullName evidence="1">RNase H type-1 domain-containing protein</fullName>
    </recommendedName>
</protein>
<dbReference type="STRING" id="1302659.I858_003670"/>
<dbReference type="Proteomes" id="UP000053354">
    <property type="component" value="Chromosome"/>
</dbReference>
<dbReference type="InterPro" id="IPR036397">
    <property type="entry name" value="RNaseH_sf"/>
</dbReference>
<dbReference type="KEGG" id="pll:I858_003670"/>
<dbReference type="GO" id="GO:0003676">
    <property type="term" value="F:nucleic acid binding"/>
    <property type="evidence" value="ECO:0007669"/>
    <property type="project" value="InterPro"/>
</dbReference>
<name>A0A1B1RYT8_9BACL</name>
<dbReference type="PANTHER" id="PTHR46387:SF47">
    <property type="entry name" value="OS08G0481175 PROTEIN"/>
    <property type="match status" value="1"/>
</dbReference>
<accession>A0A1B1RYT8</accession>
<dbReference type="Pfam" id="PF13456">
    <property type="entry name" value="RVT_3"/>
    <property type="match status" value="1"/>
</dbReference>
<organism evidence="2 3">
    <name type="scientific">Planococcus versutus</name>
    <dbReference type="NCBI Taxonomy" id="1302659"/>
    <lineage>
        <taxon>Bacteria</taxon>
        <taxon>Bacillati</taxon>
        <taxon>Bacillota</taxon>
        <taxon>Bacilli</taxon>
        <taxon>Bacillales</taxon>
        <taxon>Caryophanaceae</taxon>
        <taxon>Planococcus</taxon>
    </lineage>
</organism>
<dbReference type="PROSITE" id="PS50879">
    <property type="entry name" value="RNASE_H_1"/>
    <property type="match status" value="1"/>
</dbReference>
<dbReference type="OrthoDB" id="2680098at2"/>
<dbReference type="AlphaFoldDB" id="A0A1B1RYT8"/>
<dbReference type="GO" id="GO:0004523">
    <property type="term" value="F:RNA-DNA hybrid ribonuclease activity"/>
    <property type="evidence" value="ECO:0007669"/>
    <property type="project" value="InterPro"/>
</dbReference>
<keyword evidence="3" id="KW-1185">Reference proteome</keyword>
<dbReference type="Gene3D" id="3.30.420.10">
    <property type="entry name" value="Ribonuclease H-like superfamily/Ribonuclease H"/>
    <property type="match status" value="1"/>
</dbReference>
<sequence>MKIRIEWSYKIPKGCETIFVSEEMPAETALLIVEDLEKTGRSKALHFVDQFDSKWSIKEMKAYIKEIETEPHNVIAYFDGGYDRDTKEAGLGCSIYYDQNGKTYRRRVNQKLDKLSSNNESEYAALYFTLQELEQLEVHHLAVRFIGDSRIVINGMKQEWAISEDSLTSWIARIEEKQTVLGIQAEYELVPRKANSEADKLATQALKGISIGAVSEINH</sequence>
<dbReference type="InterPro" id="IPR012337">
    <property type="entry name" value="RNaseH-like_sf"/>
</dbReference>
<proteinExistence type="predicted"/>
<dbReference type="PANTHER" id="PTHR46387">
    <property type="entry name" value="POLYNUCLEOTIDYL TRANSFERASE, RIBONUCLEASE H-LIKE SUPERFAMILY PROTEIN"/>
    <property type="match status" value="1"/>
</dbReference>
<dbReference type="CDD" id="cd09279">
    <property type="entry name" value="RNase_HI_like"/>
    <property type="match status" value="1"/>
</dbReference>
<dbReference type="NCBIfam" id="NF005822">
    <property type="entry name" value="PRK07708.1"/>
    <property type="match status" value="1"/>
</dbReference>
<reference evidence="2" key="1">
    <citation type="submission" date="2016-10" db="EMBL/GenBank/DDBJ databases">
        <authorList>
            <person name="See-Too W.S."/>
        </authorList>
    </citation>
    <scope>NUCLEOTIDE SEQUENCE</scope>
    <source>
        <strain evidence="2">L10.15</strain>
    </source>
</reference>
<dbReference type="RefSeq" id="WP_049694209.1">
    <property type="nucleotide sequence ID" value="NZ_CP016540.2"/>
</dbReference>
<dbReference type="SUPFAM" id="SSF53098">
    <property type="entry name" value="Ribonuclease H-like"/>
    <property type="match status" value="1"/>
</dbReference>
<dbReference type="EMBL" id="CP016540">
    <property type="protein sequence ID" value="ANU26128.1"/>
    <property type="molecule type" value="Genomic_DNA"/>
</dbReference>
<evidence type="ECO:0000313" key="3">
    <source>
        <dbReference type="Proteomes" id="UP000053354"/>
    </source>
</evidence>
<dbReference type="InterPro" id="IPR002156">
    <property type="entry name" value="RNaseH_domain"/>
</dbReference>